<dbReference type="InterPro" id="IPR018253">
    <property type="entry name" value="DnaJ_domain_CS"/>
</dbReference>
<evidence type="ECO:0000256" key="3">
    <source>
        <dbReference type="ARBA" id="ARBA00022833"/>
    </source>
</evidence>
<protein>
    <recommendedName>
        <fullName evidence="9">Diphthamide biosynthesis protein 4</fullName>
    </recommendedName>
</protein>
<dbReference type="InterPro" id="IPR007872">
    <property type="entry name" value="DPH_MB_dom"/>
</dbReference>
<evidence type="ECO:0000256" key="4">
    <source>
        <dbReference type="ARBA" id="ARBA00023004"/>
    </source>
</evidence>
<dbReference type="PROSITE" id="PS51074">
    <property type="entry name" value="DPH_MB"/>
    <property type="match status" value="1"/>
</dbReference>
<dbReference type="EnsemblMetazoa" id="XM_011406222.2">
    <property type="protein sequence ID" value="XP_011404524.2"/>
    <property type="gene ID" value="LOC105313081"/>
</dbReference>
<dbReference type="Gene3D" id="1.10.287.110">
    <property type="entry name" value="DnaJ domain"/>
    <property type="match status" value="1"/>
</dbReference>
<dbReference type="GO" id="GO:0008198">
    <property type="term" value="F:ferrous iron binding"/>
    <property type="evidence" value="ECO:0007669"/>
    <property type="project" value="TreeGrafter"/>
</dbReference>
<feature type="domain" description="J" evidence="5">
    <location>
        <begin position="5"/>
        <end position="76"/>
    </location>
</feature>
<dbReference type="Pfam" id="PF05207">
    <property type="entry name" value="Zn_ribbon_CSL"/>
    <property type="match status" value="1"/>
</dbReference>
<accession>A0AAN0IMY1</accession>
<dbReference type="CDD" id="cd06257">
    <property type="entry name" value="DnaJ"/>
    <property type="match status" value="1"/>
</dbReference>
<evidence type="ECO:0008006" key="9">
    <source>
        <dbReference type="Google" id="ProtNLM"/>
    </source>
</evidence>
<dbReference type="KEGG" id="aqu:105313081"/>
<dbReference type="RefSeq" id="XP_011404524.2">
    <property type="nucleotide sequence ID" value="XM_011406222.2"/>
</dbReference>
<reference evidence="7" key="2">
    <citation type="submission" date="2024-06" db="UniProtKB">
        <authorList>
            <consortium name="EnsemblMetazoa"/>
        </authorList>
    </citation>
    <scope>IDENTIFICATION</scope>
</reference>
<dbReference type="PROSITE" id="PS50076">
    <property type="entry name" value="DNAJ_2"/>
    <property type="match status" value="1"/>
</dbReference>
<keyword evidence="4" id="KW-0408">Iron</keyword>
<evidence type="ECO:0000256" key="2">
    <source>
        <dbReference type="ARBA" id="ARBA00022723"/>
    </source>
</evidence>
<dbReference type="SUPFAM" id="SSF46565">
    <property type="entry name" value="Chaperone J-domain"/>
    <property type="match status" value="1"/>
</dbReference>
<reference evidence="8" key="1">
    <citation type="journal article" date="2010" name="Nature">
        <title>The Amphimedon queenslandica genome and the evolution of animal complexity.</title>
        <authorList>
            <person name="Srivastava M."/>
            <person name="Simakov O."/>
            <person name="Chapman J."/>
            <person name="Fahey B."/>
            <person name="Gauthier M.E."/>
            <person name="Mitros T."/>
            <person name="Richards G.S."/>
            <person name="Conaco C."/>
            <person name="Dacre M."/>
            <person name="Hellsten U."/>
            <person name="Larroux C."/>
            <person name="Putnam N.H."/>
            <person name="Stanke M."/>
            <person name="Adamska M."/>
            <person name="Darling A."/>
            <person name="Degnan S.M."/>
            <person name="Oakley T.H."/>
            <person name="Plachetzki D.C."/>
            <person name="Zhai Y."/>
            <person name="Adamski M."/>
            <person name="Calcino A."/>
            <person name="Cummins S.F."/>
            <person name="Goodstein D.M."/>
            <person name="Harris C."/>
            <person name="Jackson D.J."/>
            <person name="Leys S.P."/>
            <person name="Shu S."/>
            <person name="Woodcroft B.J."/>
            <person name="Vervoort M."/>
            <person name="Kosik K.S."/>
            <person name="Manning G."/>
            <person name="Degnan B.M."/>
            <person name="Rokhsar D.S."/>
        </authorList>
    </citation>
    <scope>NUCLEOTIDE SEQUENCE [LARGE SCALE GENOMIC DNA]</scope>
</reference>
<dbReference type="Proteomes" id="UP000007879">
    <property type="component" value="Unassembled WGS sequence"/>
</dbReference>
<dbReference type="InterPro" id="IPR036671">
    <property type="entry name" value="DPH_MB_sf"/>
</dbReference>
<organism evidence="7 8">
    <name type="scientific">Amphimedon queenslandica</name>
    <name type="common">Sponge</name>
    <dbReference type="NCBI Taxonomy" id="400682"/>
    <lineage>
        <taxon>Eukaryota</taxon>
        <taxon>Metazoa</taxon>
        <taxon>Porifera</taxon>
        <taxon>Demospongiae</taxon>
        <taxon>Heteroscleromorpha</taxon>
        <taxon>Haplosclerida</taxon>
        <taxon>Niphatidae</taxon>
        <taxon>Amphimedon</taxon>
    </lineage>
</organism>
<evidence type="ECO:0000259" key="5">
    <source>
        <dbReference type="PROSITE" id="PS50076"/>
    </source>
</evidence>
<dbReference type="Pfam" id="PF00226">
    <property type="entry name" value="DnaJ"/>
    <property type="match status" value="1"/>
</dbReference>
<evidence type="ECO:0000259" key="6">
    <source>
        <dbReference type="PROSITE" id="PS51074"/>
    </source>
</evidence>
<dbReference type="GO" id="GO:0001671">
    <property type="term" value="F:ATPase activator activity"/>
    <property type="evidence" value="ECO:0007669"/>
    <property type="project" value="TreeGrafter"/>
</dbReference>
<name>A0AAN0IMY1_AMPQE</name>
<evidence type="ECO:0000256" key="1">
    <source>
        <dbReference type="ARBA" id="ARBA00006169"/>
    </source>
</evidence>
<evidence type="ECO:0000313" key="7">
    <source>
        <dbReference type="EnsemblMetazoa" id="XP_011404524.2"/>
    </source>
</evidence>
<dbReference type="InterPro" id="IPR036869">
    <property type="entry name" value="J_dom_sf"/>
</dbReference>
<feature type="domain" description="DPH-type MB" evidence="6">
    <location>
        <begin position="87"/>
        <end position="145"/>
    </location>
</feature>
<proteinExistence type="inferred from homology"/>
<dbReference type="Gene3D" id="3.10.660.10">
    <property type="entry name" value="DPH Zinc finger"/>
    <property type="match status" value="1"/>
</dbReference>
<comment type="similarity">
    <text evidence="1">Belongs to the DPH4 family.</text>
</comment>
<dbReference type="SUPFAM" id="SSF144217">
    <property type="entry name" value="CSL zinc finger"/>
    <property type="match status" value="1"/>
</dbReference>
<dbReference type="PROSITE" id="PS00636">
    <property type="entry name" value="DNAJ_1"/>
    <property type="match status" value="1"/>
</dbReference>
<dbReference type="PANTHER" id="PTHR45255:SF1">
    <property type="entry name" value="DNAJ HOMOLOG SUBFAMILY C MEMBER 24"/>
    <property type="match status" value="1"/>
</dbReference>
<evidence type="ECO:0000313" key="8">
    <source>
        <dbReference type="Proteomes" id="UP000007879"/>
    </source>
</evidence>
<dbReference type="SMART" id="SM00271">
    <property type="entry name" value="DnaJ"/>
    <property type="match status" value="1"/>
</dbReference>
<dbReference type="PANTHER" id="PTHR45255">
    <property type="entry name" value="DNAJ HOMOLOG SUBFAMILY C MEMBER 24"/>
    <property type="match status" value="1"/>
</dbReference>
<dbReference type="AlphaFoldDB" id="A0AAN0IMY1"/>
<keyword evidence="3" id="KW-0862">Zinc</keyword>
<dbReference type="InterPro" id="IPR001623">
    <property type="entry name" value="DnaJ_domain"/>
</dbReference>
<sequence length="146" mass="16721">MAVPDPYIILGIDRSANEREIKIRYQQLVRKCHPDKLHPDSTPIQRAEATEEFHKLSSAYQLLINKDSRLKYDVEQKSNEVTEKSIINETISLNEMILSGEGERREYVYDCRCGGVYTISAGELLKEELIVPCDTCSLNVQVIHSH</sequence>
<keyword evidence="2" id="KW-0479">Metal-binding</keyword>
<dbReference type="PRINTS" id="PR00625">
    <property type="entry name" value="JDOMAIN"/>
</dbReference>
<keyword evidence="8" id="KW-1185">Reference proteome</keyword>
<dbReference type="GeneID" id="105313081"/>